<dbReference type="RefSeq" id="WP_241297084.1">
    <property type="nucleotide sequence ID" value="NZ_JAKZGR010000018.1"/>
</dbReference>
<dbReference type="InterPro" id="IPR001173">
    <property type="entry name" value="Glyco_trans_2-like"/>
</dbReference>
<dbReference type="InterPro" id="IPR029044">
    <property type="entry name" value="Nucleotide-diphossugar_trans"/>
</dbReference>
<dbReference type="EMBL" id="JBHSAV010000013">
    <property type="protein sequence ID" value="MFC3975631.1"/>
    <property type="molecule type" value="Genomic_DNA"/>
</dbReference>
<dbReference type="PANTHER" id="PTHR43685:SF3">
    <property type="entry name" value="SLR2126 PROTEIN"/>
    <property type="match status" value="1"/>
</dbReference>
<reference evidence="5" key="1">
    <citation type="journal article" date="2019" name="Int. J. Syst. Evol. Microbiol.">
        <title>The Global Catalogue of Microorganisms (GCM) 10K type strain sequencing project: providing services to taxonomists for standard genome sequencing and annotation.</title>
        <authorList>
            <consortium name="The Broad Institute Genomics Platform"/>
            <consortium name="The Broad Institute Genome Sequencing Center for Infectious Disease"/>
            <person name="Wu L."/>
            <person name="Ma J."/>
        </authorList>
    </citation>
    <scope>NUCLEOTIDE SEQUENCE [LARGE SCALE GENOMIC DNA]</scope>
    <source>
        <strain evidence="5">CECT 8551</strain>
    </source>
</reference>
<evidence type="ECO:0000313" key="4">
    <source>
        <dbReference type="EMBL" id="MFC3975631.1"/>
    </source>
</evidence>
<comment type="caution">
    <text evidence="4">The sequence shown here is derived from an EMBL/GenBank/DDBJ whole genome shotgun (WGS) entry which is preliminary data.</text>
</comment>
<dbReference type="Pfam" id="PF00535">
    <property type="entry name" value="Glycos_transf_2"/>
    <property type="match status" value="1"/>
</dbReference>
<gene>
    <name evidence="4" type="ORF">ACFOUP_04545</name>
</gene>
<dbReference type="Proteomes" id="UP001595766">
    <property type="component" value="Unassembled WGS sequence"/>
</dbReference>
<dbReference type="Gene3D" id="3.90.550.10">
    <property type="entry name" value="Spore Coat Polysaccharide Biosynthesis Protein SpsA, Chain A"/>
    <property type="match status" value="1"/>
</dbReference>
<name>A0ABV8EHD9_9BACT</name>
<evidence type="ECO:0000259" key="2">
    <source>
        <dbReference type="Pfam" id="PF00535"/>
    </source>
</evidence>
<keyword evidence="1" id="KW-0808">Transferase</keyword>
<keyword evidence="5" id="KW-1185">Reference proteome</keyword>
<dbReference type="PANTHER" id="PTHR43685">
    <property type="entry name" value="GLYCOSYLTRANSFERASE"/>
    <property type="match status" value="1"/>
</dbReference>
<dbReference type="CDD" id="cd06420">
    <property type="entry name" value="GT2_Chondriotin_Pol_N"/>
    <property type="match status" value="1"/>
</dbReference>
<dbReference type="InterPro" id="IPR050834">
    <property type="entry name" value="Glycosyltransf_2"/>
</dbReference>
<dbReference type="InterPro" id="IPR027791">
    <property type="entry name" value="Galactosyl_T_C"/>
</dbReference>
<evidence type="ECO:0000256" key="1">
    <source>
        <dbReference type="ARBA" id="ARBA00022679"/>
    </source>
</evidence>
<protein>
    <submittedName>
        <fullName evidence="4">Glycosyltransferase family 2 protein</fullName>
    </submittedName>
</protein>
<dbReference type="Pfam" id="PF02709">
    <property type="entry name" value="Glyco_transf_7C"/>
    <property type="match status" value="1"/>
</dbReference>
<proteinExistence type="predicted"/>
<evidence type="ECO:0000259" key="3">
    <source>
        <dbReference type="Pfam" id="PF02709"/>
    </source>
</evidence>
<feature type="domain" description="Glycosyltransferase 2-like" evidence="2">
    <location>
        <begin position="8"/>
        <end position="124"/>
    </location>
</feature>
<sequence length="270" mass="31609">MSNRTKVSLLITTYNWPEALNLCFQSILNQHTLPDEVVFADDGSKDPTRNLIESFHKKTDTPIQHIWQEDDGFQLAKIRNKAIAACKHPYIIQIDGDLILNPYFIQDHINHIKTNSFTTGSRVNLHESYSKKIINSGILSPINEIKKNSNNFFNGLRMPYLTKFLSNKYKTKNKYRDFTRGCNMAYWRDDAIQINGYNENMIGWGSEDKEFVTRMINNGKEKRFLKFSAIVYHIWHQFSNRSSQNINDEIYQNAVNQRIIKTQNGIDKYL</sequence>
<evidence type="ECO:0000313" key="5">
    <source>
        <dbReference type="Proteomes" id="UP001595766"/>
    </source>
</evidence>
<dbReference type="SUPFAM" id="SSF53448">
    <property type="entry name" value="Nucleotide-diphospho-sugar transferases"/>
    <property type="match status" value="1"/>
</dbReference>
<feature type="domain" description="Galactosyltransferase C-terminal" evidence="3">
    <location>
        <begin position="166"/>
        <end position="236"/>
    </location>
</feature>
<accession>A0ABV8EHD9</accession>
<organism evidence="4 5">
    <name type="scientific">Belliella kenyensis</name>
    <dbReference type="NCBI Taxonomy" id="1472724"/>
    <lineage>
        <taxon>Bacteria</taxon>
        <taxon>Pseudomonadati</taxon>
        <taxon>Bacteroidota</taxon>
        <taxon>Cytophagia</taxon>
        <taxon>Cytophagales</taxon>
        <taxon>Cyclobacteriaceae</taxon>
        <taxon>Belliella</taxon>
    </lineage>
</organism>